<dbReference type="Gene3D" id="3.30.1490.20">
    <property type="entry name" value="ATP-grasp fold, A domain"/>
    <property type="match status" value="1"/>
</dbReference>
<keyword evidence="3 4" id="KW-0067">ATP-binding</keyword>
<gene>
    <name evidence="6" type="ORF">SSEG_09060</name>
</gene>
<keyword evidence="7" id="KW-1185">Reference proteome</keyword>
<evidence type="ECO:0000313" key="7">
    <source>
        <dbReference type="Proteomes" id="UP000002785"/>
    </source>
</evidence>
<evidence type="ECO:0000256" key="1">
    <source>
        <dbReference type="ARBA" id="ARBA00022598"/>
    </source>
</evidence>
<sequence>MGELTRGYLLESVAKEYRLWLFKEEEPSWERDSVCGHTVVDTLDAEAMIEAARDIPADAVVCWDETRILASALLARALGLPTMPPEVVRTCRDKFATRQALGRAGVSPVAAATARDSTEALAVAERVGYPVVVKPRALVGSNGTTLVTDRERLLSVFDSVAACSMPEVRERFPAPVVIEEYLDGPEISVDSLCWDGSVTPLFVARKELGFPPHFEEVGHTVDAADPLLEDPALAACLNATHAAVGLTRGWTHTEWRLTARGPRLVEINARSGGDLIPYLGRLVTGVDAGLAAASLGLGIRPQARVRPHGAAAIRFLYPERDTVVGSVQVDEARLPASVDRLEILAEPGQSLLLPPAAHVTCRYALIVVTAATAAECAEALDAAAHAVTLVPADEAGGSGEADFREGNIRQ</sequence>
<accession>B5HTA2</accession>
<dbReference type="PANTHER" id="PTHR43585">
    <property type="entry name" value="FUMIPYRROLE BIOSYNTHESIS PROTEIN C"/>
    <property type="match status" value="1"/>
</dbReference>
<dbReference type="InterPro" id="IPR011761">
    <property type="entry name" value="ATP-grasp"/>
</dbReference>
<dbReference type="PROSITE" id="PS50975">
    <property type="entry name" value="ATP_GRASP"/>
    <property type="match status" value="1"/>
</dbReference>
<dbReference type="Gene3D" id="3.30.470.20">
    <property type="entry name" value="ATP-grasp fold, B domain"/>
    <property type="match status" value="1"/>
</dbReference>
<evidence type="ECO:0000256" key="3">
    <source>
        <dbReference type="ARBA" id="ARBA00022840"/>
    </source>
</evidence>
<dbReference type="InterPro" id="IPR013815">
    <property type="entry name" value="ATP_grasp_subdomain_1"/>
</dbReference>
<evidence type="ECO:0000256" key="2">
    <source>
        <dbReference type="ARBA" id="ARBA00022741"/>
    </source>
</evidence>
<dbReference type="InterPro" id="IPR052032">
    <property type="entry name" value="ATP-dep_AA_Ligase"/>
</dbReference>
<evidence type="ECO:0000259" key="5">
    <source>
        <dbReference type="PROSITE" id="PS50975"/>
    </source>
</evidence>
<dbReference type="Pfam" id="PF13535">
    <property type="entry name" value="ATP-grasp_4"/>
    <property type="match status" value="1"/>
</dbReference>
<protein>
    <submittedName>
        <fullName evidence="6">Phosphoribosylglycinamide synthetase</fullName>
    </submittedName>
</protein>
<proteinExistence type="predicted"/>
<dbReference type="GO" id="GO:0016874">
    <property type="term" value="F:ligase activity"/>
    <property type="evidence" value="ECO:0007669"/>
    <property type="project" value="UniProtKB-KW"/>
</dbReference>
<dbReference type="Gene3D" id="3.40.50.20">
    <property type="match status" value="1"/>
</dbReference>
<name>B5HTA2_STRX2</name>
<organism evidence="6 7">
    <name type="scientific">Streptomyces sviceus (strain ATCC 29083 / DSM 924 / JCM 4929 / NBRC 13980 / NCIMB 11184 / NRRL 5439 / UC 5370)</name>
    <dbReference type="NCBI Taxonomy" id="463191"/>
    <lineage>
        <taxon>Bacteria</taxon>
        <taxon>Bacillati</taxon>
        <taxon>Actinomycetota</taxon>
        <taxon>Actinomycetes</taxon>
        <taxon>Kitasatosporales</taxon>
        <taxon>Streptomycetaceae</taxon>
        <taxon>Streptomyces</taxon>
    </lineage>
</organism>
<evidence type="ECO:0000256" key="4">
    <source>
        <dbReference type="PROSITE-ProRule" id="PRU00409"/>
    </source>
</evidence>
<dbReference type="SMART" id="SM01209">
    <property type="entry name" value="GARS_A"/>
    <property type="match status" value="1"/>
</dbReference>
<reference evidence="6" key="1">
    <citation type="submission" date="2009-10" db="EMBL/GenBank/DDBJ databases">
        <title>The genome sequence of Streptomyces sviceus strain ATCC 29083.</title>
        <authorList>
            <consortium name="The Broad Institute Genome Sequencing Platform"/>
            <consortium name="Broad Institute Microbial Sequencing Center"/>
            <person name="Fischbach M."/>
            <person name="Godfrey P."/>
            <person name="Ward D."/>
            <person name="Young S."/>
            <person name="Zeng Q."/>
            <person name="Koehrsen M."/>
            <person name="Alvarado L."/>
            <person name="Berlin A.M."/>
            <person name="Bochicchio J."/>
            <person name="Borenstein D."/>
            <person name="Chapman S.B."/>
            <person name="Chen Z."/>
            <person name="Engels R."/>
            <person name="Freedman E."/>
            <person name="Gellesch M."/>
            <person name="Goldberg J."/>
            <person name="Griggs A."/>
            <person name="Gujja S."/>
            <person name="Heilman E.R."/>
            <person name="Heiman D.I."/>
            <person name="Hepburn T.A."/>
            <person name="Howarth C."/>
            <person name="Jen D."/>
            <person name="Larson L."/>
            <person name="Lewis B."/>
            <person name="Mehta T."/>
            <person name="Park D."/>
            <person name="Pearson M."/>
            <person name="Richards J."/>
            <person name="Roberts A."/>
            <person name="Saif S."/>
            <person name="Shea T.D."/>
            <person name="Shenoy N."/>
            <person name="Sisk P."/>
            <person name="Stolte C."/>
            <person name="Sykes S.N."/>
            <person name="Thomson T."/>
            <person name="Walk T."/>
            <person name="White J."/>
            <person name="Yandava C."/>
            <person name="Straight P."/>
            <person name="Clardy J."/>
            <person name="Hung D."/>
            <person name="Kolter R."/>
            <person name="Mekalanos J."/>
            <person name="Walker S."/>
            <person name="Walsh C.T."/>
            <person name="Wieland-Brown L.C."/>
            <person name="Haas B."/>
            <person name="Nusbaum C."/>
            <person name="Birren B."/>
        </authorList>
    </citation>
    <scope>NUCLEOTIDE SEQUENCE [LARGE SCALE GENOMIC DNA]</scope>
    <source>
        <strain evidence="6">ATCC 29083</strain>
    </source>
</reference>
<dbReference type="GO" id="GO:0005524">
    <property type="term" value="F:ATP binding"/>
    <property type="evidence" value="ECO:0007669"/>
    <property type="project" value="UniProtKB-UniRule"/>
</dbReference>
<dbReference type="eggNOG" id="COG0151">
    <property type="taxonomic scope" value="Bacteria"/>
</dbReference>
<dbReference type="HOGENOM" id="CLU_029016_6_2_11"/>
<dbReference type="SUPFAM" id="SSF56059">
    <property type="entry name" value="Glutathione synthetase ATP-binding domain-like"/>
    <property type="match status" value="1"/>
</dbReference>
<dbReference type="PANTHER" id="PTHR43585:SF2">
    <property type="entry name" value="ATP-GRASP ENZYME FSQD"/>
    <property type="match status" value="1"/>
</dbReference>
<feature type="domain" description="ATP-grasp" evidence="5">
    <location>
        <begin position="98"/>
        <end position="297"/>
    </location>
</feature>
<evidence type="ECO:0000313" key="6">
    <source>
        <dbReference type="EMBL" id="EDY56057.1"/>
    </source>
</evidence>
<keyword evidence="1" id="KW-0436">Ligase</keyword>
<dbReference type="EMBL" id="CM000951">
    <property type="protein sequence ID" value="EDY56057.1"/>
    <property type="molecule type" value="Genomic_DNA"/>
</dbReference>
<dbReference type="RefSeq" id="WP_007385343.1">
    <property type="nucleotide sequence ID" value="NZ_CM000951.1"/>
</dbReference>
<keyword evidence="2 4" id="KW-0547">Nucleotide-binding</keyword>
<dbReference type="AlphaFoldDB" id="B5HTA2"/>
<dbReference type="GO" id="GO:0046872">
    <property type="term" value="F:metal ion binding"/>
    <property type="evidence" value="ECO:0007669"/>
    <property type="project" value="InterPro"/>
</dbReference>
<dbReference type="Proteomes" id="UP000002785">
    <property type="component" value="Chromosome"/>
</dbReference>